<dbReference type="RefSeq" id="WP_420242112.1">
    <property type="nucleotide sequence ID" value="NZ_BOPV01000001.1"/>
</dbReference>
<protein>
    <recommendedName>
        <fullName evidence="4">Lipoprotein</fullName>
    </recommendedName>
</protein>
<evidence type="ECO:0000256" key="1">
    <source>
        <dbReference type="SAM" id="SignalP"/>
    </source>
</evidence>
<organism evidence="2 3">
    <name type="scientific">Roseiterribacter gracilis</name>
    <dbReference type="NCBI Taxonomy" id="2812848"/>
    <lineage>
        <taxon>Bacteria</taxon>
        <taxon>Pseudomonadati</taxon>
        <taxon>Pseudomonadota</taxon>
        <taxon>Alphaproteobacteria</taxon>
        <taxon>Rhodospirillales</taxon>
        <taxon>Roseiterribacteraceae</taxon>
        <taxon>Roseiterribacter</taxon>
    </lineage>
</organism>
<dbReference type="PANTHER" id="PTHR38013">
    <property type="entry name" value="GLYCOPROTEIN/POLYSACCHARIDE METABOLISM"/>
    <property type="match status" value="1"/>
</dbReference>
<dbReference type="InterPro" id="IPR039366">
    <property type="entry name" value="Pilotin"/>
</dbReference>
<accession>A0A8S8XAX5</accession>
<feature type="chain" id="PRO_5035784816" description="Lipoprotein" evidence="1">
    <location>
        <begin position="22"/>
        <end position="161"/>
    </location>
</feature>
<dbReference type="PROSITE" id="PS51257">
    <property type="entry name" value="PROKAR_LIPOPROTEIN"/>
    <property type="match status" value="1"/>
</dbReference>
<keyword evidence="1" id="KW-0732">Signal</keyword>
<evidence type="ECO:0000313" key="3">
    <source>
        <dbReference type="Proteomes" id="UP000681075"/>
    </source>
</evidence>
<dbReference type="EMBL" id="BOPV01000001">
    <property type="protein sequence ID" value="GIL39011.1"/>
    <property type="molecule type" value="Genomic_DNA"/>
</dbReference>
<sequence>MSLLRAATFAFALAATLTGCAQQDPQQVVSRFLAGADVGGYGRLPRAGVKAEPPEAPSVHGTLAYRERIALPPGAIAEVELVEAAKNGRVVATTRVPVTGQMPIAFTLTPAENALAPHRLYALRARLLVDGKVLFQTDGKRPVAVSASSGAVELLLVAARR</sequence>
<dbReference type="PANTHER" id="PTHR38013:SF1">
    <property type="entry name" value="GLYCOPROTEIN_POLYSACCHARIDE METABOLISM"/>
    <property type="match status" value="1"/>
</dbReference>
<name>A0A8S8XAX5_9PROT</name>
<feature type="signal peptide" evidence="1">
    <location>
        <begin position="1"/>
        <end position="21"/>
    </location>
</feature>
<dbReference type="AlphaFoldDB" id="A0A8S8XAX5"/>
<keyword evidence="3" id="KW-1185">Reference proteome</keyword>
<dbReference type="Pfam" id="PF09619">
    <property type="entry name" value="YscW"/>
    <property type="match status" value="1"/>
</dbReference>
<evidence type="ECO:0000313" key="2">
    <source>
        <dbReference type="EMBL" id="GIL39011.1"/>
    </source>
</evidence>
<dbReference type="InterPro" id="IPR053196">
    <property type="entry name" value="Lipoprotein_YbaY-like"/>
</dbReference>
<gene>
    <name evidence="2" type="ORF">TMPK1_12480</name>
</gene>
<evidence type="ECO:0008006" key="4">
    <source>
        <dbReference type="Google" id="ProtNLM"/>
    </source>
</evidence>
<dbReference type="Proteomes" id="UP000681075">
    <property type="component" value="Unassembled WGS sequence"/>
</dbReference>
<comment type="caution">
    <text evidence="2">The sequence shown here is derived from an EMBL/GenBank/DDBJ whole genome shotgun (WGS) entry which is preliminary data.</text>
</comment>
<proteinExistence type="predicted"/>
<reference evidence="2" key="1">
    <citation type="submission" date="2021-02" db="EMBL/GenBank/DDBJ databases">
        <title>Genome sequence of Rhodospirillales sp. strain TMPK1 isolated from soil.</title>
        <authorList>
            <person name="Nakai R."/>
            <person name="Kusada H."/>
            <person name="Tamaki H."/>
        </authorList>
    </citation>
    <scope>NUCLEOTIDE SEQUENCE</scope>
    <source>
        <strain evidence="2">TMPK1</strain>
    </source>
</reference>